<dbReference type="OrthoDB" id="10005898at2759"/>
<dbReference type="OMA" id="AGPCIHW"/>
<evidence type="ECO:0000256" key="2">
    <source>
        <dbReference type="ARBA" id="ARBA00023136"/>
    </source>
</evidence>
<accession>K0TAT8</accession>
<dbReference type="eggNOG" id="ENOG502QYI3">
    <property type="taxonomic scope" value="Eukaryota"/>
</dbReference>
<proteinExistence type="predicted"/>
<keyword evidence="1" id="KW-0962">Peroxisome biogenesis</keyword>
<evidence type="ECO:0000256" key="4">
    <source>
        <dbReference type="ARBA" id="ARBA00046271"/>
    </source>
</evidence>
<evidence type="ECO:0000256" key="3">
    <source>
        <dbReference type="ARBA" id="ARBA00023140"/>
    </source>
</evidence>
<gene>
    <name evidence="6" type="ORF">THAOC_03701</name>
</gene>
<comment type="subcellular location">
    <subcellularLocation>
        <location evidence="4">Peroxisome membrane</location>
    </subcellularLocation>
</comment>
<dbReference type="PANTHER" id="PTHR12652:SF25">
    <property type="entry name" value="MICROBODY (PEROXISOME) PROLIFERATION PROTEIN PEROXIN 11C (EUROFUNG)"/>
    <property type="match status" value="1"/>
</dbReference>
<dbReference type="GO" id="GO:0005778">
    <property type="term" value="C:peroxisomal membrane"/>
    <property type="evidence" value="ECO:0007669"/>
    <property type="project" value="UniProtKB-SubCell"/>
</dbReference>
<keyword evidence="2" id="KW-0472">Membrane</keyword>
<dbReference type="AlphaFoldDB" id="K0TAT8"/>
<evidence type="ECO:0000256" key="5">
    <source>
        <dbReference type="SAM" id="MobiDB-lite"/>
    </source>
</evidence>
<comment type="caution">
    <text evidence="6">The sequence shown here is derived from an EMBL/GenBank/DDBJ whole genome shotgun (WGS) entry which is preliminary data.</text>
</comment>
<feature type="region of interest" description="Disordered" evidence="5">
    <location>
        <begin position="1"/>
        <end position="53"/>
    </location>
</feature>
<keyword evidence="3" id="KW-0576">Peroxisome</keyword>
<dbReference type="Proteomes" id="UP000266841">
    <property type="component" value="Unassembled WGS sequence"/>
</dbReference>
<organism evidence="6 7">
    <name type="scientific">Thalassiosira oceanica</name>
    <name type="common">Marine diatom</name>
    <dbReference type="NCBI Taxonomy" id="159749"/>
    <lineage>
        <taxon>Eukaryota</taxon>
        <taxon>Sar</taxon>
        <taxon>Stramenopiles</taxon>
        <taxon>Ochrophyta</taxon>
        <taxon>Bacillariophyta</taxon>
        <taxon>Coscinodiscophyceae</taxon>
        <taxon>Thalassiosirophycidae</taxon>
        <taxon>Thalassiosirales</taxon>
        <taxon>Thalassiosiraceae</taxon>
        <taxon>Thalassiosira</taxon>
    </lineage>
</organism>
<reference evidence="6 7" key="1">
    <citation type="journal article" date="2012" name="Genome Biol.">
        <title>Genome and low-iron response of an oceanic diatom adapted to chronic iron limitation.</title>
        <authorList>
            <person name="Lommer M."/>
            <person name="Specht M."/>
            <person name="Roy A.S."/>
            <person name="Kraemer L."/>
            <person name="Andreson R."/>
            <person name="Gutowska M.A."/>
            <person name="Wolf J."/>
            <person name="Bergner S.V."/>
            <person name="Schilhabel M.B."/>
            <person name="Klostermeier U.C."/>
            <person name="Beiko R.G."/>
            <person name="Rosenstiel P."/>
            <person name="Hippler M."/>
            <person name="Laroche J."/>
        </authorList>
    </citation>
    <scope>NUCLEOTIDE SEQUENCE [LARGE SCALE GENOMIC DNA]</scope>
    <source>
        <strain evidence="6 7">CCMP1005</strain>
    </source>
</reference>
<dbReference type="InterPro" id="IPR008733">
    <property type="entry name" value="PEX11"/>
</dbReference>
<dbReference type="PANTHER" id="PTHR12652">
    <property type="entry name" value="PEROXISOMAL BIOGENESIS FACTOR 11"/>
    <property type="match status" value="1"/>
</dbReference>
<evidence type="ECO:0000313" key="7">
    <source>
        <dbReference type="Proteomes" id="UP000266841"/>
    </source>
</evidence>
<feature type="compositionally biased region" description="Basic and acidic residues" evidence="5">
    <location>
        <begin position="23"/>
        <end position="34"/>
    </location>
</feature>
<keyword evidence="7" id="KW-1185">Reference proteome</keyword>
<name>K0TAT8_THAOC</name>
<dbReference type="EMBL" id="AGNL01003498">
    <property type="protein sequence ID" value="EJK74610.1"/>
    <property type="molecule type" value="Genomic_DNA"/>
</dbReference>
<dbReference type="GO" id="GO:0016559">
    <property type="term" value="P:peroxisome fission"/>
    <property type="evidence" value="ECO:0007669"/>
    <property type="project" value="InterPro"/>
</dbReference>
<evidence type="ECO:0000256" key="1">
    <source>
        <dbReference type="ARBA" id="ARBA00022593"/>
    </source>
</evidence>
<dbReference type="Pfam" id="PF05648">
    <property type="entry name" value="PEX11"/>
    <property type="match status" value="1"/>
</dbReference>
<protein>
    <submittedName>
        <fullName evidence="6">Uncharacterized protein</fullName>
    </submittedName>
</protein>
<sequence>MPPRQRRAAADGGNGSSVTPDLVRVDSEDSKEPANEGEAPTTKSTSVSDKITPAPSPLLDSLLGTYGKFSGNTFTADQGLKIIQWSSWAISYATANSHKHGLSPGLRKLYGEISMTRYVLRFYGFLQSLEGYRSGSWAGGQWNDGRIAKLAKYAMAGSMLAYYPLEHIAYAGWKCPELVRVDANKFSAISCVFWTTYIAGDFAVSFLKWKELGKKARAMRDDLMRAKRTDDKQAVIDILEKENELRGKLRHVKLQMLRCMLFILPSINWSLPNWATDPLLDELHLNGLMLGEAYVSVYQSLRSMLG</sequence>
<evidence type="ECO:0000313" key="6">
    <source>
        <dbReference type="EMBL" id="EJK74610.1"/>
    </source>
</evidence>